<accession>A0A0E9VFX2</accession>
<protein>
    <submittedName>
        <fullName evidence="1">Uncharacterized protein</fullName>
    </submittedName>
</protein>
<dbReference type="EMBL" id="GBXM01031600">
    <property type="protein sequence ID" value="JAH76977.1"/>
    <property type="molecule type" value="Transcribed_RNA"/>
</dbReference>
<reference evidence="1" key="1">
    <citation type="submission" date="2014-11" db="EMBL/GenBank/DDBJ databases">
        <authorList>
            <person name="Amaro Gonzalez C."/>
        </authorList>
    </citation>
    <scope>NUCLEOTIDE SEQUENCE</scope>
</reference>
<evidence type="ECO:0000313" key="1">
    <source>
        <dbReference type="EMBL" id="JAH76977.1"/>
    </source>
</evidence>
<reference evidence="1" key="2">
    <citation type="journal article" date="2015" name="Fish Shellfish Immunol.">
        <title>Early steps in the European eel (Anguilla anguilla)-Vibrio vulnificus interaction in the gills: Role of the RtxA13 toxin.</title>
        <authorList>
            <person name="Callol A."/>
            <person name="Pajuelo D."/>
            <person name="Ebbesson L."/>
            <person name="Teles M."/>
            <person name="MacKenzie S."/>
            <person name="Amaro C."/>
        </authorList>
    </citation>
    <scope>NUCLEOTIDE SEQUENCE</scope>
</reference>
<name>A0A0E9VFX2_ANGAN</name>
<sequence length="20" mass="1942">MSTTPLFTEFSLIGVGGGGA</sequence>
<proteinExistence type="predicted"/>
<dbReference type="AlphaFoldDB" id="A0A0E9VFX2"/>
<organism evidence="1">
    <name type="scientific">Anguilla anguilla</name>
    <name type="common">European freshwater eel</name>
    <name type="synonym">Muraena anguilla</name>
    <dbReference type="NCBI Taxonomy" id="7936"/>
    <lineage>
        <taxon>Eukaryota</taxon>
        <taxon>Metazoa</taxon>
        <taxon>Chordata</taxon>
        <taxon>Craniata</taxon>
        <taxon>Vertebrata</taxon>
        <taxon>Euteleostomi</taxon>
        <taxon>Actinopterygii</taxon>
        <taxon>Neopterygii</taxon>
        <taxon>Teleostei</taxon>
        <taxon>Anguilliformes</taxon>
        <taxon>Anguillidae</taxon>
        <taxon>Anguilla</taxon>
    </lineage>
</organism>